<sequence length="135" mass="15202">MEYSNFYKLLPAIALTLLAQLPALASNFYDNPWKLKSPVTIKPASHTKLYKHVIFTGWVDDLEDYVKYHGLKAKVFTDYWVMGNSHITGMETVGTGKLWAACNHGKSGAVHEFVCVAVDKKGRPLDPTIFQVKQE</sequence>
<keyword evidence="3" id="KW-1185">Reference proteome</keyword>
<dbReference type="Proteomes" id="UP000010384">
    <property type="component" value="Chromosome"/>
</dbReference>
<dbReference type="eggNOG" id="ENOG502ZV69">
    <property type="taxonomic scope" value="Bacteria"/>
</dbReference>
<dbReference type="KEGG" id="cthe:Chro_3766"/>
<reference evidence="2 3" key="1">
    <citation type="submission" date="2012-06" db="EMBL/GenBank/DDBJ databases">
        <title>Finished chromosome of genome of Chroococcidiopsis thermalis PCC 7203.</title>
        <authorList>
            <consortium name="US DOE Joint Genome Institute"/>
            <person name="Gugger M."/>
            <person name="Coursin T."/>
            <person name="Rippka R."/>
            <person name="Tandeau De Marsac N."/>
            <person name="Huntemann M."/>
            <person name="Wei C.-L."/>
            <person name="Han J."/>
            <person name="Detter J.C."/>
            <person name="Han C."/>
            <person name="Tapia R."/>
            <person name="Davenport K."/>
            <person name="Daligault H."/>
            <person name="Erkkila T."/>
            <person name="Gu W."/>
            <person name="Munk A.C.C."/>
            <person name="Teshima H."/>
            <person name="Xu Y."/>
            <person name="Chain P."/>
            <person name="Chen A."/>
            <person name="Krypides N."/>
            <person name="Mavromatis K."/>
            <person name="Markowitz V."/>
            <person name="Szeto E."/>
            <person name="Ivanova N."/>
            <person name="Mikhailova N."/>
            <person name="Ovchinnikova G."/>
            <person name="Pagani I."/>
            <person name="Pati A."/>
            <person name="Goodwin L."/>
            <person name="Peters L."/>
            <person name="Pitluck S."/>
            <person name="Woyke T."/>
            <person name="Kerfeld C."/>
        </authorList>
    </citation>
    <scope>NUCLEOTIDE SEQUENCE [LARGE SCALE GENOMIC DNA]</scope>
    <source>
        <strain evidence="2 3">PCC 7203</strain>
    </source>
</reference>
<evidence type="ECO:0000256" key="1">
    <source>
        <dbReference type="SAM" id="SignalP"/>
    </source>
</evidence>
<dbReference type="STRING" id="251229.Chro_3766"/>
<protein>
    <submittedName>
        <fullName evidence="2">Uncharacterized protein</fullName>
    </submittedName>
</protein>
<dbReference type="HOGENOM" id="CLU_1882067_0_0_3"/>
<dbReference type="InParanoid" id="K9U3H8"/>
<feature type="signal peptide" evidence="1">
    <location>
        <begin position="1"/>
        <end position="25"/>
    </location>
</feature>
<feature type="chain" id="PRO_5003936154" evidence="1">
    <location>
        <begin position="26"/>
        <end position="135"/>
    </location>
</feature>
<organism evidence="2 3">
    <name type="scientific">Chroococcidiopsis thermalis (strain PCC 7203)</name>
    <dbReference type="NCBI Taxonomy" id="251229"/>
    <lineage>
        <taxon>Bacteria</taxon>
        <taxon>Bacillati</taxon>
        <taxon>Cyanobacteriota</taxon>
        <taxon>Cyanophyceae</taxon>
        <taxon>Chroococcidiopsidales</taxon>
        <taxon>Chroococcidiopsidaceae</taxon>
        <taxon>Chroococcidiopsis</taxon>
    </lineage>
</organism>
<accession>K9U3H8</accession>
<evidence type="ECO:0000313" key="3">
    <source>
        <dbReference type="Proteomes" id="UP000010384"/>
    </source>
</evidence>
<name>K9U3H8_CHRTP</name>
<proteinExistence type="predicted"/>
<gene>
    <name evidence="2" type="ORF">Chro_3766</name>
</gene>
<dbReference type="AlphaFoldDB" id="K9U3H8"/>
<dbReference type="RefSeq" id="WP_015155742.1">
    <property type="nucleotide sequence ID" value="NC_019695.1"/>
</dbReference>
<evidence type="ECO:0000313" key="2">
    <source>
        <dbReference type="EMBL" id="AFY89198.1"/>
    </source>
</evidence>
<dbReference type="EMBL" id="CP003597">
    <property type="protein sequence ID" value="AFY89198.1"/>
    <property type="molecule type" value="Genomic_DNA"/>
</dbReference>
<keyword evidence="1" id="KW-0732">Signal</keyword>